<gene>
    <name evidence="2" type="ORF">ACH5RR_036794</name>
</gene>
<sequence>MSSNGNGKKKSTADCKDEEVDELLRAAQDDMLLKLSLNSHMARFGNSSSSEFSGIDPDLDSRFQALRKTNQPKSKPQLDDAATTTRTEKKNPEKVLRNIDQSDDLLARFAALKGSLPSYSSSAAAGGGGGGGNDQVRQQLMEDDDDGEDEVEKENMTGRISNSNSSLVQKLEETEEFVGLRLHMDSVVKPCIFLMKKELATRHHSCYIRNCKVTRISFEALEGVEDKHAGIPSFGLFSNSYEQFCWRTLPTGISSVSCFVSWPWDSRTLFFVYFKGEVGVDDAATQGVQEASITTVPKTAKRSKIMTVNRKAKNSKGKKEKEVVGENQEREMVLVMQLLKRRKKLLLQLSLNLPRDQT</sequence>
<dbReference type="Proteomes" id="UP001630127">
    <property type="component" value="Unassembled WGS sequence"/>
</dbReference>
<proteinExistence type="predicted"/>
<evidence type="ECO:0000313" key="3">
    <source>
        <dbReference type="Proteomes" id="UP001630127"/>
    </source>
</evidence>
<protein>
    <submittedName>
        <fullName evidence="2">Uncharacterized protein</fullName>
    </submittedName>
</protein>
<evidence type="ECO:0000256" key="1">
    <source>
        <dbReference type="SAM" id="MobiDB-lite"/>
    </source>
</evidence>
<organism evidence="2 3">
    <name type="scientific">Cinchona calisaya</name>
    <dbReference type="NCBI Taxonomy" id="153742"/>
    <lineage>
        <taxon>Eukaryota</taxon>
        <taxon>Viridiplantae</taxon>
        <taxon>Streptophyta</taxon>
        <taxon>Embryophyta</taxon>
        <taxon>Tracheophyta</taxon>
        <taxon>Spermatophyta</taxon>
        <taxon>Magnoliopsida</taxon>
        <taxon>eudicotyledons</taxon>
        <taxon>Gunneridae</taxon>
        <taxon>Pentapetalae</taxon>
        <taxon>asterids</taxon>
        <taxon>lamiids</taxon>
        <taxon>Gentianales</taxon>
        <taxon>Rubiaceae</taxon>
        <taxon>Cinchonoideae</taxon>
        <taxon>Cinchoneae</taxon>
        <taxon>Cinchona</taxon>
    </lineage>
</organism>
<feature type="compositionally biased region" description="Acidic residues" evidence="1">
    <location>
        <begin position="143"/>
        <end position="152"/>
    </location>
</feature>
<evidence type="ECO:0000313" key="2">
    <source>
        <dbReference type="EMBL" id="KAL3502345.1"/>
    </source>
</evidence>
<dbReference type="EMBL" id="JBJUIK010000015">
    <property type="protein sequence ID" value="KAL3502345.1"/>
    <property type="molecule type" value="Genomic_DNA"/>
</dbReference>
<name>A0ABD2Y961_9GENT</name>
<reference evidence="2 3" key="1">
    <citation type="submission" date="2024-11" db="EMBL/GenBank/DDBJ databases">
        <title>A near-complete genome assembly of Cinchona calisaya.</title>
        <authorList>
            <person name="Lian D.C."/>
            <person name="Zhao X.W."/>
            <person name="Wei L."/>
        </authorList>
    </citation>
    <scope>NUCLEOTIDE SEQUENCE [LARGE SCALE GENOMIC DNA]</scope>
    <source>
        <tissue evidence="2">Nenye</tissue>
    </source>
</reference>
<keyword evidence="3" id="KW-1185">Reference proteome</keyword>
<feature type="compositionally biased region" description="Polar residues" evidence="1">
    <location>
        <begin position="158"/>
        <end position="167"/>
    </location>
</feature>
<dbReference type="AlphaFoldDB" id="A0ABD2Y961"/>
<comment type="caution">
    <text evidence="2">The sequence shown here is derived from an EMBL/GenBank/DDBJ whole genome shotgun (WGS) entry which is preliminary data.</text>
</comment>
<feature type="compositionally biased region" description="Basic and acidic residues" evidence="1">
    <location>
        <begin position="86"/>
        <end position="97"/>
    </location>
</feature>
<accession>A0ABD2Y961</accession>
<feature type="region of interest" description="Disordered" evidence="1">
    <location>
        <begin position="143"/>
        <end position="167"/>
    </location>
</feature>
<feature type="region of interest" description="Disordered" evidence="1">
    <location>
        <begin position="67"/>
        <end position="98"/>
    </location>
</feature>